<keyword evidence="2 3" id="KW-0378">Hydrolase</keyword>
<comment type="caution">
    <text evidence="3">The sequence shown here is derived from an EMBL/GenBank/DDBJ whole genome shotgun (WGS) entry which is preliminary data.</text>
</comment>
<protein>
    <submittedName>
        <fullName evidence="3">D-alanyl-d-alanine carboxypeptidase</fullName>
        <ecNumber evidence="3">3.4.16.4</ecNumber>
    </submittedName>
</protein>
<evidence type="ECO:0000256" key="1">
    <source>
        <dbReference type="ARBA" id="ARBA00006096"/>
    </source>
</evidence>
<dbReference type="EMBL" id="LNQE01000631">
    <property type="protein sequence ID" value="KUG25660.1"/>
    <property type="molecule type" value="Genomic_DNA"/>
</dbReference>
<dbReference type="Pfam" id="PF02113">
    <property type="entry name" value="Peptidase_S13"/>
    <property type="match status" value="1"/>
</dbReference>
<evidence type="ECO:0000313" key="3">
    <source>
        <dbReference type="EMBL" id="KUG25660.1"/>
    </source>
</evidence>
<dbReference type="NCBIfam" id="TIGR00666">
    <property type="entry name" value="PBP4"/>
    <property type="match status" value="1"/>
</dbReference>
<keyword evidence="3" id="KW-0645">Protease</keyword>
<sequence length="468" mass="52625">MIKLLLFTFLLIQTVILHSQDIVKNKIDSFLANDSQVDISVLIYDPISMDTIYAKDIFNNLIPASNVKLYTVAAALNILGDKDYLYTKVYSDDDIFSDSIINGNLFIKGFGDAQFTDKNLRQLVDDIYESGIRQIDGNIFADETYFDKVYTRDDWIVDERANVKLPPISGLSLNRNQIVVKFFTNGQVGNSPSYEIEPSGDFYNATINAKITSSRSVPRINFKTSGENITVQISGGIQKRRNPYSYFVNPDSPAVFIANLFRYMLQKKGISIKGKAYAGRTPSSVIEIASFQNSLMDLVDRVNKKSDNYLAENLFKIIGAEFSGKEGNSFYATQAVISILEHYDIFYKGIDIVDGSGISRFNRVSTASIVSLLEYVYLDIANFDFYFNSLAIAGEDGTLQDRFYQTSAYKNFRGKTGSLNGVSSLSGYLTTKNNRDLIVSIIMNFKSKGQNYYRGLQDKIITYLAENL</sequence>
<comment type="similarity">
    <text evidence="1">Belongs to the peptidase S13 family.</text>
</comment>
<organism evidence="3">
    <name type="scientific">hydrocarbon metagenome</name>
    <dbReference type="NCBI Taxonomy" id="938273"/>
    <lineage>
        <taxon>unclassified sequences</taxon>
        <taxon>metagenomes</taxon>
        <taxon>ecological metagenomes</taxon>
    </lineage>
</organism>
<dbReference type="PANTHER" id="PTHR30023:SF0">
    <property type="entry name" value="PENICILLIN-SENSITIVE CARBOXYPEPTIDASE A"/>
    <property type="match status" value="1"/>
</dbReference>
<accession>A0A0W8FXV1</accession>
<gene>
    <name evidence="3" type="ORF">ASZ90_004512</name>
</gene>
<dbReference type="InterPro" id="IPR012338">
    <property type="entry name" value="Beta-lactam/transpept-like"/>
</dbReference>
<dbReference type="GO" id="GO:0000270">
    <property type="term" value="P:peptidoglycan metabolic process"/>
    <property type="evidence" value="ECO:0007669"/>
    <property type="project" value="TreeGrafter"/>
</dbReference>
<dbReference type="PRINTS" id="PR00922">
    <property type="entry name" value="DADACBPTASE3"/>
</dbReference>
<dbReference type="AlphaFoldDB" id="A0A0W8FXV1"/>
<reference evidence="3" key="1">
    <citation type="journal article" date="2015" name="Proc. Natl. Acad. Sci. U.S.A.">
        <title>Networks of energetic and metabolic interactions define dynamics in microbial communities.</title>
        <authorList>
            <person name="Embree M."/>
            <person name="Liu J.K."/>
            <person name="Al-Bassam M.M."/>
            <person name="Zengler K."/>
        </authorList>
    </citation>
    <scope>NUCLEOTIDE SEQUENCE</scope>
</reference>
<evidence type="ECO:0000256" key="2">
    <source>
        <dbReference type="ARBA" id="ARBA00022801"/>
    </source>
</evidence>
<dbReference type="GO" id="GO:0006508">
    <property type="term" value="P:proteolysis"/>
    <property type="evidence" value="ECO:0007669"/>
    <property type="project" value="InterPro"/>
</dbReference>
<dbReference type="GO" id="GO:0009002">
    <property type="term" value="F:serine-type D-Ala-D-Ala carboxypeptidase activity"/>
    <property type="evidence" value="ECO:0007669"/>
    <property type="project" value="UniProtKB-EC"/>
</dbReference>
<name>A0A0W8FXV1_9ZZZZ</name>
<dbReference type="Gene3D" id="3.40.710.10">
    <property type="entry name" value="DD-peptidase/beta-lactamase superfamily"/>
    <property type="match status" value="1"/>
</dbReference>
<keyword evidence="3" id="KW-0121">Carboxypeptidase</keyword>
<dbReference type="InterPro" id="IPR000667">
    <property type="entry name" value="Peptidase_S13"/>
</dbReference>
<proteinExistence type="inferred from homology"/>
<dbReference type="SUPFAM" id="SSF56601">
    <property type="entry name" value="beta-lactamase/transpeptidase-like"/>
    <property type="match status" value="1"/>
</dbReference>
<dbReference type="PANTHER" id="PTHR30023">
    <property type="entry name" value="D-ALANYL-D-ALANINE CARBOXYPEPTIDASE"/>
    <property type="match status" value="1"/>
</dbReference>
<dbReference type="EC" id="3.4.16.4" evidence="3"/>
<dbReference type="Gene3D" id="3.50.80.20">
    <property type="entry name" value="D-Ala-D-Ala carboxypeptidase C, peptidase S13"/>
    <property type="match status" value="1"/>
</dbReference>